<evidence type="ECO:0000256" key="3">
    <source>
        <dbReference type="ARBA" id="ARBA00022692"/>
    </source>
</evidence>
<organism evidence="9 10">
    <name type="scientific">Blastopirellula marina</name>
    <dbReference type="NCBI Taxonomy" id="124"/>
    <lineage>
        <taxon>Bacteria</taxon>
        <taxon>Pseudomonadati</taxon>
        <taxon>Planctomycetota</taxon>
        <taxon>Planctomycetia</taxon>
        <taxon>Pirellulales</taxon>
        <taxon>Pirellulaceae</taxon>
        <taxon>Blastopirellula</taxon>
    </lineage>
</organism>
<evidence type="ECO:0000256" key="7">
    <source>
        <dbReference type="SAM" id="Phobius"/>
    </source>
</evidence>
<evidence type="ECO:0000256" key="5">
    <source>
        <dbReference type="ARBA" id="ARBA00023136"/>
    </source>
</evidence>
<evidence type="ECO:0000256" key="4">
    <source>
        <dbReference type="ARBA" id="ARBA00022989"/>
    </source>
</evidence>
<name>A0A2S8G2X9_9BACT</name>
<feature type="compositionally biased region" description="Polar residues" evidence="6">
    <location>
        <begin position="24"/>
        <end position="43"/>
    </location>
</feature>
<evidence type="ECO:0000259" key="8">
    <source>
        <dbReference type="Pfam" id="PF04138"/>
    </source>
</evidence>
<comment type="subcellular location">
    <subcellularLocation>
        <location evidence="1">Membrane</location>
        <topology evidence="1">Multi-pass membrane protein</topology>
    </subcellularLocation>
</comment>
<keyword evidence="3 7" id="KW-0812">Transmembrane</keyword>
<feature type="transmembrane region" description="Helical" evidence="7">
    <location>
        <begin position="50"/>
        <end position="72"/>
    </location>
</feature>
<dbReference type="PANTHER" id="PTHR38459">
    <property type="entry name" value="PROPHAGE BACTOPRENOL-LINKED GLUCOSE TRANSLOCASE HOMOLOG"/>
    <property type="match status" value="1"/>
</dbReference>
<accession>A0A2S8G2X9</accession>
<feature type="domain" description="GtrA/DPMS transmembrane" evidence="8">
    <location>
        <begin position="52"/>
        <end position="167"/>
    </location>
</feature>
<gene>
    <name evidence="9" type="ORF">C5Y96_02785</name>
</gene>
<dbReference type="InterPro" id="IPR007267">
    <property type="entry name" value="GtrA_DPMS_TM"/>
</dbReference>
<comment type="caution">
    <text evidence="9">The sequence shown here is derived from an EMBL/GenBank/DDBJ whole genome shotgun (WGS) entry which is preliminary data.</text>
</comment>
<dbReference type="GO" id="GO:0000271">
    <property type="term" value="P:polysaccharide biosynthetic process"/>
    <property type="evidence" value="ECO:0007669"/>
    <property type="project" value="InterPro"/>
</dbReference>
<dbReference type="AlphaFoldDB" id="A0A2S8G2X9"/>
<comment type="similarity">
    <text evidence="2">Belongs to the GtrA family.</text>
</comment>
<protein>
    <recommendedName>
        <fullName evidence="8">GtrA/DPMS transmembrane domain-containing protein</fullName>
    </recommendedName>
</protein>
<feature type="region of interest" description="Disordered" evidence="6">
    <location>
        <begin position="175"/>
        <end position="198"/>
    </location>
</feature>
<dbReference type="PANTHER" id="PTHR38459:SF1">
    <property type="entry name" value="PROPHAGE BACTOPRENOL-LINKED GLUCOSE TRANSLOCASE HOMOLOG"/>
    <property type="match status" value="1"/>
</dbReference>
<reference evidence="9 10" key="1">
    <citation type="submission" date="2018-02" db="EMBL/GenBank/DDBJ databases">
        <title>Comparative genomes isolates from brazilian mangrove.</title>
        <authorList>
            <person name="Araujo J.E."/>
            <person name="Taketani R.G."/>
            <person name="Silva M.C.P."/>
            <person name="Loureco M.V."/>
            <person name="Andreote F.D."/>
        </authorList>
    </citation>
    <scope>NUCLEOTIDE SEQUENCE [LARGE SCALE GENOMIC DNA]</scope>
    <source>
        <strain evidence="9 10">HEX-2 MGV</strain>
    </source>
</reference>
<dbReference type="GO" id="GO:0005886">
    <property type="term" value="C:plasma membrane"/>
    <property type="evidence" value="ECO:0007669"/>
    <property type="project" value="TreeGrafter"/>
</dbReference>
<keyword evidence="5 7" id="KW-0472">Membrane</keyword>
<evidence type="ECO:0000256" key="2">
    <source>
        <dbReference type="ARBA" id="ARBA00009399"/>
    </source>
</evidence>
<dbReference type="Pfam" id="PF04138">
    <property type="entry name" value="GtrA_DPMS_TM"/>
    <property type="match status" value="1"/>
</dbReference>
<feature type="transmembrane region" description="Helical" evidence="7">
    <location>
        <begin position="142"/>
        <end position="161"/>
    </location>
</feature>
<evidence type="ECO:0000313" key="10">
    <source>
        <dbReference type="Proteomes" id="UP000240009"/>
    </source>
</evidence>
<evidence type="ECO:0000313" key="9">
    <source>
        <dbReference type="EMBL" id="PQO38812.1"/>
    </source>
</evidence>
<feature type="region of interest" description="Disordered" evidence="6">
    <location>
        <begin position="21"/>
        <end position="43"/>
    </location>
</feature>
<sequence>MLEGAALAPLKSKNTSAGVLRKSYGTTSDGRNTLPNNYNENSSPKVSRQILRFLVIGGSSVAIDGICYALITTWTGLSPDIAKGISYVCGMLFGFWGNKLWTFESTKRSVSEPVFYVLIYACTLGLNVGINRAVLLLAGDEFRLLGFFLATGTTTVANFVGMKFLAFREQPATQEDFSMTSDDSPEVAVIPSSDRRAA</sequence>
<proteinExistence type="inferred from homology"/>
<feature type="transmembrane region" description="Helical" evidence="7">
    <location>
        <begin position="113"/>
        <end position="130"/>
    </location>
</feature>
<dbReference type="EMBL" id="PUIA01000016">
    <property type="protein sequence ID" value="PQO38812.1"/>
    <property type="molecule type" value="Genomic_DNA"/>
</dbReference>
<evidence type="ECO:0000256" key="1">
    <source>
        <dbReference type="ARBA" id="ARBA00004141"/>
    </source>
</evidence>
<feature type="transmembrane region" description="Helical" evidence="7">
    <location>
        <begin position="84"/>
        <end position="101"/>
    </location>
</feature>
<keyword evidence="4 7" id="KW-1133">Transmembrane helix</keyword>
<evidence type="ECO:0000256" key="6">
    <source>
        <dbReference type="SAM" id="MobiDB-lite"/>
    </source>
</evidence>
<dbReference type="Proteomes" id="UP000240009">
    <property type="component" value="Unassembled WGS sequence"/>
</dbReference>
<dbReference type="InterPro" id="IPR051401">
    <property type="entry name" value="GtrA_CellWall_Glycosyl"/>
</dbReference>